<accession>A0ABR5N962</accession>
<dbReference type="SUPFAM" id="SSF53448">
    <property type="entry name" value="Nucleotide-diphospho-sugar transferases"/>
    <property type="match status" value="1"/>
</dbReference>
<dbReference type="EMBL" id="LJJB01000010">
    <property type="protein sequence ID" value="KQL47186.1"/>
    <property type="molecule type" value="Genomic_DNA"/>
</dbReference>
<dbReference type="CDD" id="cd00761">
    <property type="entry name" value="Glyco_tranf_GTA_type"/>
    <property type="match status" value="1"/>
</dbReference>
<proteinExistence type="predicted"/>
<dbReference type="InterPro" id="IPR001173">
    <property type="entry name" value="Glyco_trans_2-like"/>
</dbReference>
<dbReference type="Proteomes" id="UP000051063">
    <property type="component" value="Unassembled WGS sequence"/>
</dbReference>
<keyword evidence="3" id="KW-1185">Reference proteome</keyword>
<gene>
    <name evidence="2" type="ORF">AN963_12305</name>
</gene>
<evidence type="ECO:0000313" key="2">
    <source>
        <dbReference type="EMBL" id="KQL47186.1"/>
    </source>
</evidence>
<sequence>MKDTGSRRVRMPTSGFSIITCTNRPSFIHNIFRNYKRQTGVKKELILVLNNDSMSKKHYKKYAKHYPNVRVYQLPARTSLGACLNFAVKKARHSVIAKFDDDDYYSPLYARDALRTLAKSKAPVVGKSTFFMYFQGLRLLILRHPHRDNKTARIFPGGTLCFRKSVFKKVKFPHRSLGEDGGFIWRCKKKGIRVYSGSRYHYCYVRRENRHSHTWKTTRSKLLSQKHRRIAYTSDFRKWITKR</sequence>
<name>A0ABR5N962_BRECH</name>
<dbReference type="InterPro" id="IPR050834">
    <property type="entry name" value="Glycosyltransf_2"/>
</dbReference>
<evidence type="ECO:0000259" key="1">
    <source>
        <dbReference type="Pfam" id="PF00535"/>
    </source>
</evidence>
<protein>
    <recommendedName>
        <fullName evidence="1">Glycosyltransferase 2-like domain-containing protein</fullName>
    </recommendedName>
</protein>
<dbReference type="Gene3D" id="3.90.550.10">
    <property type="entry name" value="Spore Coat Polysaccharide Biosynthesis Protein SpsA, Chain A"/>
    <property type="match status" value="1"/>
</dbReference>
<evidence type="ECO:0000313" key="3">
    <source>
        <dbReference type="Proteomes" id="UP000051063"/>
    </source>
</evidence>
<dbReference type="PANTHER" id="PTHR43685">
    <property type="entry name" value="GLYCOSYLTRANSFERASE"/>
    <property type="match status" value="1"/>
</dbReference>
<dbReference type="Pfam" id="PF00535">
    <property type="entry name" value="Glycos_transf_2"/>
    <property type="match status" value="1"/>
</dbReference>
<dbReference type="InterPro" id="IPR029044">
    <property type="entry name" value="Nucleotide-diphossugar_trans"/>
</dbReference>
<dbReference type="PANTHER" id="PTHR43685:SF2">
    <property type="entry name" value="GLYCOSYLTRANSFERASE 2-LIKE DOMAIN-CONTAINING PROTEIN"/>
    <property type="match status" value="1"/>
</dbReference>
<comment type="caution">
    <text evidence="2">The sequence shown here is derived from an EMBL/GenBank/DDBJ whole genome shotgun (WGS) entry which is preliminary data.</text>
</comment>
<feature type="domain" description="Glycosyltransferase 2-like" evidence="1">
    <location>
        <begin position="18"/>
        <end position="128"/>
    </location>
</feature>
<organism evidence="2 3">
    <name type="scientific">Brevibacillus choshinensis</name>
    <dbReference type="NCBI Taxonomy" id="54911"/>
    <lineage>
        <taxon>Bacteria</taxon>
        <taxon>Bacillati</taxon>
        <taxon>Bacillota</taxon>
        <taxon>Bacilli</taxon>
        <taxon>Bacillales</taxon>
        <taxon>Paenibacillaceae</taxon>
        <taxon>Brevibacillus</taxon>
    </lineage>
</organism>
<reference evidence="2 3" key="1">
    <citation type="submission" date="2015-09" db="EMBL/GenBank/DDBJ databases">
        <title>Genome sequencing project for genomic taxonomy and phylogenomics of Bacillus-like bacteria.</title>
        <authorList>
            <person name="Liu B."/>
            <person name="Wang J."/>
            <person name="Zhu Y."/>
            <person name="Liu G."/>
            <person name="Chen Q."/>
            <person name="Chen Z."/>
            <person name="Lan J."/>
            <person name="Che J."/>
            <person name="Ge C."/>
            <person name="Shi H."/>
            <person name="Pan Z."/>
            <person name="Liu X."/>
        </authorList>
    </citation>
    <scope>NUCLEOTIDE SEQUENCE [LARGE SCALE GENOMIC DNA]</scope>
    <source>
        <strain evidence="2 3">DSM 8552</strain>
    </source>
</reference>